<evidence type="ECO:0000313" key="1">
    <source>
        <dbReference type="EMBL" id="KAI3739200.1"/>
    </source>
</evidence>
<keyword evidence="2" id="KW-1185">Reference proteome</keyword>
<gene>
    <name evidence="1" type="ORF">L2E82_29599</name>
</gene>
<name>A0ACB9CY18_CICIN</name>
<protein>
    <submittedName>
        <fullName evidence="1">Uncharacterized protein</fullName>
    </submittedName>
</protein>
<comment type="caution">
    <text evidence="1">The sequence shown here is derived from an EMBL/GenBank/DDBJ whole genome shotgun (WGS) entry which is preliminary data.</text>
</comment>
<proteinExistence type="predicted"/>
<organism evidence="1 2">
    <name type="scientific">Cichorium intybus</name>
    <name type="common">Chicory</name>
    <dbReference type="NCBI Taxonomy" id="13427"/>
    <lineage>
        <taxon>Eukaryota</taxon>
        <taxon>Viridiplantae</taxon>
        <taxon>Streptophyta</taxon>
        <taxon>Embryophyta</taxon>
        <taxon>Tracheophyta</taxon>
        <taxon>Spermatophyta</taxon>
        <taxon>Magnoliopsida</taxon>
        <taxon>eudicotyledons</taxon>
        <taxon>Gunneridae</taxon>
        <taxon>Pentapetalae</taxon>
        <taxon>asterids</taxon>
        <taxon>campanulids</taxon>
        <taxon>Asterales</taxon>
        <taxon>Asteraceae</taxon>
        <taxon>Cichorioideae</taxon>
        <taxon>Cichorieae</taxon>
        <taxon>Cichoriinae</taxon>
        <taxon>Cichorium</taxon>
    </lineage>
</organism>
<reference evidence="1 2" key="2">
    <citation type="journal article" date="2022" name="Mol. Ecol. Resour.">
        <title>The genomes of chicory, endive, great burdock and yacon provide insights into Asteraceae paleo-polyploidization history and plant inulin production.</title>
        <authorList>
            <person name="Fan W."/>
            <person name="Wang S."/>
            <person name="Wang H."/>
            <person name="Wang A."/>
            <person name="Jiang F."/>
            <person name="Liu H."/>
            <person name="Zhao H."/>
            <person name="Xu D."/>
            <person name="Zhang Y."/>
        </authorList>
    </citation>
    <scope>NUCLEOTIDE SEQUENCE [LARGE SCALE GENOMIC DNA]</scope>
    <source>
        <strain evidence="2">cv. Punajuju</strain>
        <tissue evidence="1">Leaves</tissue>
    </source>
</reference>
<evidence type="ECO:0000313" key="2">
    <source>
        <dbReference type="Proteomes" id="UP001055811"/>
    </source>
</evidence>
<sequence>MLTYAEEDEPLDQFNELKEHRTNSFIGSDMSGCKANKHFPLLSRRPFSFPLTSSGLRRWFIIYPRRFRSRGRSVSR</sequence>
<reference evidence="2" key="1">
    <citation type="journal article" date="2022" name="Mol. Ecol. Resour.">
        <title>The genomes of chicory, endive, great burdock and yacon provide insights into Asteraceae palaeo-polyploidization history and plant inulin production.</title>
        <authorList>
            <person name="Fan W."/>
            <person name="Wang S."/>
            <person name="Wang H."/>
            <person name="Wang A."/>
            <person name="Jiang F."/>
            <person name="Liu H."/>
            <person name="Zhao H."/>
            <person name="Xu D."/>
            <person name="Zhang Y."/>
        </authorList>
    </citation>
    <scope>NUCLEOTIDE SEQUENCE [LARGE SCALE GENOMIC DNA]</scope>
    <source>
        <strain evidence="2">cv. Punajuju</strain>
    </source>
</reference>
<accession>A0ACB9CY18</accession>
<dbReference type="EMBL" id="CM042013">
    <property type="protein sequence ID" value="KAI3739200.1"/>
    <property type="molecule type" value="Genomic_DNA"/>
</dbReference>
<dbReference type="Proteomes" id="UP001055811">
    <property type="component" value="Linkage Group LG05"/>
</dbReference>